<dbReference type="EMBL" id="CP004350">
    <property type="protein sequence ID" value="AHI18756.1"/>
    <property type="molecule type" value="Genomic_DNA"/>
</dbReference>
<feature type="domain" description="Inosine/uridine-preferring nucleoside hydrolase" evidence="3">
    <location>
        <begin position="4"/>
        <end position="300"/>
    </location>
</feature>
<gene>
    <name evidence="4" type="ORF">CCASEI_00855</name>
</gene>
<name>A0ABM5PLK4_9CORY</name>
<dbReference type="PANTHER" id="PTHR12304">
    <property type="entry name" value="INOSINE-URIDINE PREFERRING NUCLEOSIDE HYDROLASE"/>
    <property type="match status" value="1"/>
</dbReference>
<dbReference type="GO" id="GO:0016787">
    <property type="term" value="F:hydrolase activity"/>
    <property type="evidence" value="ECO:0007669"/>
    <property type="project" value="UniProtKB-KW"/>
</dbReference>
<keyword evidence="2" id="KW-0326">Glycosidase</keyword>
<keyword evidence="1 4" id="KW-0378">Hydrolase</keyword>
<dbReference type="PANTHER" id="PTHR12304:SF4">
    <property type="entry name" value="URIDINE NUCLEOSIDASE"/>
    <property type="match status" value="1"/>
</dbReference>
<dbReference type="RefSeq" id="WP_006823860.1">
    <property type="nucleotide sequence ID" value="NZ_CP004350.1"/>
</dbReference>
<sequence>MIPVLIDCDTGIDDALALLYLAALHQKGEVNLVGATTTAGNVDVTQTAINTRWVLDQCGLGHIPVLPGQPVPLKVPLTTTPETHGEFGLGYINPGPQHISQHLNQQHSPSNWQDLWRDAMSQHADLRLIVTGPATNLATFGPTPRTTLMGGTYLYPGNTTPTAEWNTWVDPHAAKTAFAQATEPITVCSLGVTERLTLNPDSLQLLIDALSDAPIASYLPEMLRFYFEFHESQGEGYLAQIHDLLTVMIALGKAPFTTREVTVDVEADSELMRGTTVADMRGHWGREPNALLVDDADVTAAHAELLRAARNDSKGQ</sequence>
<accession>A0ABM5PLK4</accession>
<keyword evidence="5" id="KW-1185">Reference proteome</keyword>
<dbReference type="Proteomes" id="UP000019226">
    <property type="component" value="Chromosome"/>
</dbReference>
<dbReference type="InterPro" id="IPR001910">
    <property type="entry name" value="Inosine/uridine_hydrolase_dom"/>
</dbReference>
<organism evidence="4 5">
    <name type="scientific">Corynebacterium casei LMG S-19264</name>
    <dbReference type="NCBI Taxonomy" id="1285583"/>
    <lineage>
        <taxon>Bacteria</taxon>
        <taxon>Bacillati</taxon>
        <taxon>Actinomycetota</taxon>
        <taxon>Actinomycetes</taxon>
        <taxon>Mycobacteriales</taxon>
        <taxon>Corynebacteriaceae</taxon>
        <taxon>Corynebacterium</taxon>
    </lineage>
</organism>
<reference evidence="5" key="1">
    <citation type="submission" date="2013-02" db="EMBL/GenBank/DDBJ databases">
        <title>The complete genome sequence of Corynebacterium casei LMG S-19264 (=DSM 44701).</title>
        <authorList>
            <person name="Ruckert C."/>
            <person name="Albersmeier A."/>
            <person name="Kalinowski J."/>
        </authorList>
    </citation>
    <scope>NUCLEOTIDE SEQUENCE [LARGE SCALE GENOMIC DNA]</scope>
    <source>
        <strain evidence="5">LMG S-19264</strain>
    </source>
</reference>
<dbReference type="Pfam" id="PF01156">
    <property type="entry name" value="IU_nuc_hydro"/>
    <property type="match status" value="1"/>
</dbReference>
<dbReference type="InterPro" id="IPR036452">
    <property type="entry name" value="Ribo_hydro-like"/>
</dbReference>
<dbReference type="GeneID" id="82876387"/>
<proteinExistence type="predicted"/>
<protein>
    <submittedName>
        <fullName evidence="4">Inosine-uridine preferring nucleoside hydrolase</fullName>
    </submittedName>
</protein>
<dbReference type="Gene3D" id="3.90.245.10">
    <property type="entry name" value="Ribonucleoside hydrolase-like"/>
    <property type="match status" value="1"/>
</dbReference>
<evidence type="ECO:0000256" key="2">
    <source>
        <dbReference type="ARBA" id="ARBA00023295"/>
    </source>
</evidence>
<evidence type="ECO:0000256" key="1">
    <source>
        <dbReference type="ARBA" id="ARBA00022801"/>
    </source>
</evidence>
<evidence type="ECO:0000259" key="3">
    <source>
        <dbReference type="Pfam" id="PF01156"/>
    </source>
</evidence>
<evidence type="ECO:0000313" key="5">
    <source>
        <dbReference type="Proteomes" id="UP000019226"/>
    </source>
</evidence>
<dbReference type="InterPro" id="IPR023186">
    <property type="entry name" value="IUNH"/>
</dbReference>
<evidence type="ECO:0000313" key="4">
    <source>
        <dbReference type="EMBL" id="AHI18756.1"/>
    </source>
</evidence>
<dbReference type="SUPFAM" id="SSF53590">
    <property type="entry name" value="Nucleoside hydrolase"/>
    <property type="match status" value="1"/>
</dbReference>